<dbReference type="RefSeq" id="XP_031851534.1">
    <property type="nucleotide sequence ID" value="XM_031995643.1"/>
</dbReference>
<reference evidence="2 3" key="1">
    <citation type="submission" date="2019-09" db="EMBL/GenBank/DDBJ databases">
        <authorList>
            <person name="Brejova B."/>
        </authorList>
    </citation>
    <scope>NUCLEOTIDE SEQUENCE [LARGE SCALE GENOMIC DNA]</scope>
</reference>
<dbReference type="Proteomes" id="UP000398389">
    <property type="component" value="Unassembled WGS sequence"/>
</dbReference>
<evidence type="ECO:0000256" key="1">
    <source>
        <dbReference type="SAM" id="MobiDB-lite"/>
    </source>
</evidence>
<protein>
    <submittedName>
        <fullName evidence="2">Uncharacterized protein</fullName>
    </submittedName>
</protein>
<proteinExistence type="predicted"/>
<feature type="compositionally biased region" description="Basic residues" evidence="1">
    <location>
        <begin position="439"/>
        <end position="456"/>
    </location>
</feature>
<dbReference type="GeneID" id="43579743"/>
<dbReference type="EMBL" id="CABVLU010000001">
    <property type="protein sequence ID" value="VVT45846.1"/>
    <property type="molecule type" value="Genomic_DNA"/>
</dbReference>
<accession>A0A5E8B304</accession>
<feature type="region of interest" description="Disordered" evidence="1">
    <location>
        <begin position="418"/>
        <end position="456"/>
    </location>
</feature>
<organism evidence="2 3">
    <name type="scientific">Magnusiomyces paraingens</name>
    <dbReference type="NCBI Taxonomy" id="2606893"/>
    <lineage>
        <taxon>Eukaryota</taxon>
        <taxon>Fungi</taxon>
        <taxon>Dikarya</taxon>
        <taxon>Ascomycota</taxon>
        <taxon>Saccharomycotina</taxon>
        <taxon>Dipodascomycetes</taxon>
        <taxon>Dipodascales</taxon>
        <taxon>Dipodascaceae</taxon>
        <taxon>Magnusiomyces</taxon>
    </lineage>
</organism>
<gene>
    <name evidence="2" type="ORF">SAPINGB_P000920</name>
</gene>
<name>A0A5E8B304_9ASCO</name>
<dbReference type="AlphaFoldDB" id="A0A5E8B304"/>
<keyword evidence="3" id="KW-1185">Reference proteome</keyword>
<evidence type="ECO:0000313" key="2">
    <source>
        <dbReference type="EMBL" id="VVT45846.1"/>
    </source>
</evidence>
<evidence type="ECO:0000313" key="3">
    <source>
        <dbReference type="Proteomes" id="UP000398389"/>
    </source>
</evidence>
<sequence>MSKEDQRLLLCKRLMRIMDDNSTPLSLSQTVIHISQNKSITIPTKHLKTIIKFGIKDLLVPLNLKDFKHLIYPPDDIDFLVNRICYRTTIPFEAEPTKVYEPFIPPNHVRVEEHGIQEYMVALIESSNNYFRSYLPKYSRPDLELYLHTLISTILESSSNLGISLLVSAFSNKYKEETEAASKWVKEFLDQPTTEDYHISAAINKVFEMNAPEGARSYFIDSYKLICKDAFRFLKNSPELRFSMNYEVTTLPEILKLTLFYNSFEHDNSVLNDNFWNSEFFIIAIPDDILKSKSPAQIFTDTFSTAMNHCHNRSKYKSNWENSFEGARVAMSIILQCPTFFPHKTKFTNLINLLDNYRSSGKGSLDILYRNISDIAFILPNSVQTKNSQGSQVNHIDNHDPPHCSNCKHWHYGTKHTRCPFAKSKPKNSGPSNGDNRRPPRRHNRYNNNKRKFNDA</sequence>